<dbReference type="Proteomes" id="UP001162131">
    <property type="component" value="Unassembled WGS sequence"/>
</dbReference>
<dbReference type="SUPFAM" id="SSF54447">
    <property type="entry name" value="ssDNA-binding transcriptional regulator domain"/>
    <property type="match status" value="1"/>
</dbReference>
<gene>
    <name evidence="3" type="ORF">BSTOLATCC_MIC42174</name>
</gene>
<evidence type="ECO:0000256" key="2">
    <source>
        <dbReference type="ARBA" id="ARBA00022946"/>
    </source>
</evidence>
<dbReference type="EMBL" id="CAJZBQ010000041">
    <property type="protein sequence ID" value="CAG9326914.1"/>
    <property type="molecule type" value="Genomic_DNA"/>
</dbReference>
<dbReference type="PANTHER" id="PTHR31745:SF1">
    <property type="entry name" value="SINGLE-STRANDED DNA-BINDING PROTEIN WHY2, MITOCHONDRIAL"/>
    <property type="match status" value="1"/>
</dbReference>
<accession>A0AAU9JP72</accession>
<dbReference type="GO" id="GO:0006952">
    <property type="term" value="P:defense response"/>
    <property type="evidence" value="ECO:0007669"/>
    <property type="project" value="InterPro"/>
</dbReference>
<dbReference type="PANTHER" id="PTHR31745">
    <property type="entry name" value="SINGLE-STRANDED DNA-BINDING PROTEIN WHY2, MITOCHONDRIAL"/>
    <property type="match status" value="1"/>
</dbReference>
<dbReference type="GO" id="GO:0006355">
    <property type="term" value="P:regulation of DNA-templated transcription"/>
    <property type="evidence" value="ECO:0007669"/>
    <property type="project" value="InterPro"/>
</dbReference>
<keyword evidence="2" id="KW-0809">Transit peptide</keyword>
<organism evidence="3 4">
    <name type="scientific">Blepharisma stoltei</name>
    <dbReference type="NCBI Taxonomy" id="1481888"/>
    <lineage>
        <taxon>Eukaryota</taxon>
        <taxon>Sar</taxon>
        <taxon>Alveolata</taxon>
        <taxon>Ciliophora</taxon>
        <taxon>Postciliodesmatophora</taxon>
        <taxon>Heterotrichea</taxon>
        <taxon>Heterotrichida</taxon>
        <taxon>Blepharismidae</taxon>
        <taxon>Blepharisma</taxon>
    </lineage>
</organism>
<dbReference type="InterPro" id="IPR009044">
    <property type="entry name" value="ssDNA-bd_transcriptional_reg"/>
</dbReference>
<protein>
    <submittedName>
        <fullName evidence="3">Uncharacterized protein</fullName>
    </submittedName>
</protein>
<reference evidence="3" key="1">
    <citation type="submission" date="2021-09" db="EMBL/GenBank/DDBJ databases">
        <authorList>
            <consortium name="AG Swart"/>
            <person name="Singh M."/>
            <person name="Singh A."/>
            <person name="Seah K."/>
            <person name="Emmerich C."/>
        </authorList>
    </citation>
    <scope>NUCLEOTIDE SEQUENCE</scope>
    <source>
        <strain evidence="3">ATCC30299</strain>
    </source>
</reference>
<dbReference type="AlphaFoldDB" id="A0AAU9JP72"/>
<evidence type="ECO:0000313" key="4">
    <source>
        <dbReference type="Proteomes" id="UP001162131"/>
    </source>
</evidence>
<comment type="caution">
    <text evidence="3">The sequence shown here is derived from an EMBL/GenBank/DDBJ whole genome shotgun (WGS) entry which is preliminary data.</text>
</comment>
<dbReference type="InterPro" id="IPR013742">
    <property type="entry name" value="Whirly"/>
</dbReference>
<comment type="similarity">
    <text evidence="1">Belongs to the Whirly family.</text>
</comment>
<keyword evidence="4" id="KW-1185">Reference proteome</keyword>
<evidence type="ECO:0000313" key="3">
    <source>
        <dbReference type="EMBL" id="CAG9326914.1"/>
    </source>
</evidence>
<dbReference type="Gene3D" id="2.30.31.10">
    <property type="entry name" value="Transcriptional Coactivator Pc4, Chain A"/>
    <property type="match status" value="1"/>
</dbReference>
<evidence type="ECO:0000256" key="1">
    <source>
        <dbReference type="ARBA" id="ARBA00006061"/>
    </source>
</evidence>
<sequence length="197" mass="22755">MLHMRILRRFASSPWTTPSIEKRVNINHQMFHDDSVLSFVPLKARFAQSGGTIYLKSKGVIILEFLPKDFNQAEGRAKINPANKKTFTLQVENIYDYVSIGNNPVEWRRHNNSNDETKLLKFFRSEGGYSLKLEILNGNTPVDKKEFTMTPSEYYITRQLLEYSIPYLMGWYPLGDPRLAENSLAAEEVSNNPFESI</sequence>
<dbReference type="GO" id="GO:0003697">
    <property type="term" value="F:single-stranded DNA binding"/>
    <property type="evidence" value="ECO:0007669"/>
    <property type="project" value="InterPro"/>
</dbReference>
<proteinExistence type="inferred from homology"/>
<name>A0AAU9JP72_9CILI</name>